<keyword evidence="6" id="KW-0067">ATP-binding</keyword>
<dbReference type="GeneID" id="5710071"/>
<dbReference type="OrthoDB" id="18209at2157"/>
<evidence type="ECO:0000256" key="6">
    <source>
        <dbReference type="ARBA" id="ARBA00022840"/>
    </source>
</evidence>
<dbReference type="GO" id="GO:0015833">
    <property type="term" value="P:peptide transport"/>
    <property type="evidence" value="ECO:0007669"/>
    <property type="project" value="InterPro"/>
</dbReference>
<evidence type="ECO:0000256" key="2">
    <source>
        <dbReference type="ARBA" id="ARBA00022448"/>
    </source>
</evidence>
<dbReference type="InterPro" id="IPR003593">
    <property type="entry name" value="AAA+_ATPase"/>
</dbReference>
<dbReference type="InterPro" id="IPR003439">
    <property type="entry name" value="ABC_transporter-like_ATP-bd"/>
</dbReference>
<evidence type="ECO:0000313" key="11">
    <source>
        <dbReference type="Proteomes" id="UP000001137"/>
    </source>
</evidence>
<dbReference type="HOGENOM" id="CLU_000604_1_23_2"/>
<evidence type="ECO:0000256" key="8">
    <source>
        <dbReference type="ARBA" id="ARBA00023136"/>
    </source>
</evidence>
<evidence type="ECO:0000256" key="1">
    <source>
        <dbReference type="ARBA" id="ARBA00004202"/>
    </source>
</evidence>
<dbReference type="EMBL" id="CP000852">
    <property type="protein sequence ID" value="ABW02153.1"/>
    <property type="molecule type" value="Genomic_DNA"/>
</dbReference>
<keyword evidence="11" id="KW-1185">Reference proteome</keyword>
<evidence type="ECO:0000256" key="5">
    <source>
        <dbReference type="ARBA" id="ARBA00022741"/>
    </source>
</evidence>
<comment type="subcellular location">
    <subcellularLocation>
        <location evidence="1">Cell membrane</location>
        <topology evidence="1">Peripheral membrane protein</topology>
    </subcellularLocation>
</comment>
<dbReference type="PANTHER" id="PTHR43297">
    <property type="entry name" value="OLIGOPEPTIDE TRANSPORT ATP-BINDING PROTEIN APPD"/>
    <property type="match status" value="1"/>
</dbReference>
<name>A8M8T4_CALMQ</name>
<dbReference type="Proteomes" id="UP000001137">
    <property type="component" value="Chromosome"/>
</dbReference>
<dbReference type="InterPro" id="IPR013563">
    <property type="entry name" value="Oligopep_ABC_C"/>
</dbReference>
<proteinExistence type="predicted"/>
<evidence type="ECO:0000256" key="3">
    <source>
        <dbReference type="ARBA" id="ARBA00022475"/>
    </source>
</evidence>
<dbReference type="GO" id="GO:0005886">
    <property type="term" value="C:plasma membrane"/>
    <property type="evidence" value="ECO:0007669"/>
    <property type="project" value="UniProtKB-SubCell"/>
</dbReference>
<feature type="domain" description="ABC transporter" evidence="9">
    <location>
        <begin position="4"/>
        <end position="258"/>
    </location>
</feature>
<dbReference type="InterPro" id="IPR017871">
    <property type="entry name" value="ABC_transporter-like_CS"/>
</dbReference>
<dbReference type="SUPFAM" id="SSF52540">
    <property type="entry name" value="P-loop containing nucleoside triphosphate hydrolases"/>
    <property type="match status" value="1"/>
</dbReference>
<evidence type="ECO:0000259" key="9">
    <source>
        <dbReference type="PROSITE" id="PS50893"/>
    </source>
</evidence>
<dbReference type="NCBIfam" id="TIGR01727">
    <property type="entry name" value="oligo_HPY"/>
    <property type="match status" value="1"/>
</dbReference>
<dbReference type="STRING" id="397948.Cmaq_1327"/>
<dbReference type="GO" id="GO:0016887">
    <property type="term" value="F:ATP hydrolysis activity"/>
    <property type="evidence" value="ECO:0007669"/>
    <property type="project" value="InterPro"/>
</dbReference>
<keyword evidence="4" id="KW-0997">Cell inner membrane</keyword>
<dbReference type="InterPro" id="IPR027417">
    <property type="entry name" value="P-loop_NTPase"/>
</dbReference>
<evidence type="ECO:0000313" key="10">
    <source>
        <dbReference type="EMBL" id="ABW02153.1"/>
    </source>
</evidence>
<dbReference type="PROSITE" id="PS00211">
    <property type="entry name" value="ABC_TRANSPORTER_1"/>
    <property type="match status" value="1"/>
</dbReference>
<dbReference type="GO" id="GO:0005524">
    <property type="term" value="F:ATP binding"/>
    <property type="evidence" value="ECO:0007669"/>
    <property type="project" value="UniProtKB-KW"/>
</dbReference>
<dbReference type="PROSITE" id="PS50893">
    <property type="entry name" value="ABC_TRANSPORTER_2"/>
    <property type="match status" value="1"/>
</dbReference>
<dbReference type="PANTHER" id="PTHR43297:SF14">
    <property type="entry name" value="ATPASE AAA-TYPE CORE DOMAIN-CONTAINING PROTEIN"/>
    <property type="match status" value="1"/>
</dbReference>
<keyword evidence="7" id="KW-1278">Translocase</keyword>
<dbReference type="Gene3D" id="3.40.50.300">
    <property type="entry name" value="P-loop containing nucleotide triphosphate hydrolases"/>
    <property type="match status" value="1"/>
</dbReference>
<dbReference type="CDD" id="cd03257">
    <property type="entry name" value="ABC_NikE_OppD_transporters"/>
    <property type="match status" value="1"/>
</dbReference>
<dbReference type="eggNOG" id="arCOG00181">
    <property type="taxonomic scope" value="Archaea"/>
</dbReference>
<keyword evidence="3" id="KW-1003">Cell membrane</keyword>
<organism evidence="10 11">
    <name type="scientific">Caldivirga maquilingensis (strain ATCC 700844 / DSM 13496 / JCM 10307 / IC-167)</name>
    <dbReference type="NCBI Taxonomy" id="397948"/>
    <lineage>
        <taxon>Archaea</taxon>
        <taxon>Thermoproteota</taxon>
        <taxon>Thermoprotei</taxon>
        <taxon>Thermoproteales</taxon>
        <taxon>Thermoproteaceae</taxon>
        <taxon>Caldivirga</taxon>
    </lineage>
</organism>
<dbReference type="InterPro" id="IPR050388">
    <property type="entry name" value="ABC_Ni/Peptide_Import"/>
</dbReference>
<accession>A8M8T4</accession>
<dbReference type="SMART" id="SM00382">
    <property type="entry name" value="AAA"/>
    <property type="match status" value="1"/>
</dbReference>
<reference evidence="10 11" key="1">
    <citation type="submission" date="2007-10" db="EMBL/GenBank/DDBJ databases">
        <title>Complete sequence of Caldivirga maquilingensis IC-167.</title>
        <authorList>
            <consortium name="US DOE Joint Genome Institute"/>
            <person name="Copeland A."/>
            <person name="Lucas S."/>
            <person name="Lapidus A."/>
            <person name="Barry K."/>
            <person name="Glavina del Rio T."/>
            <person name="Dalin E."/>
            <person name="Tice H."/>
            <person name="Pitluck S."/>
            <person name="Saunders E."/>
            <person name="Brettin T."/>
            <person name="Bruce D."/>
            <person name="Detter J.C."/>
            <person name="Han C."/>
            <person name="Schmutz J."/>
            <person name="Larimer F."/>
            <person name="Land M."/>
            <person name="Hauser L."/>
            <person name="Kyrpides N."/>
            <person name="Ivanova N."/>
            <person name="Biddle J.F."/>
            <person name="Zhang Z."/>
            <person name="Fitz-Gibbon S.T."/>
            <person name="Lowe T.M."/>
            <person name="Saltikov C."/>
            <person name="House C.H."/>
            <person name="Richardson P."/>
        </authorList>
    </citation>
    <scope>NUCLEOTIDE SEQUENCE [LARGE SCALE GENOMIC DNA]</scope>
    <source>
        <strain evidence="11">ATCC 700844 / DSM 13496 / JCM 10307 / IC-167</strain>
    </source>
</reference>
<dbReference type="Pfam" id="PF00005">
    <property type="entry name" value="ABC_tran"/>
    <property type="match status" value="1"/>
</dbReference>
<dbReference type="Pfam" id="PF08352">
    <property type="entry name" value="oligo_HPY"/>
    <property type="match status" value="1"/>
</dbReference>
<gene>
    <name evidence="10" type="ordered locus">Cmaq_1327</name>
</gene>
<sequence length="322" mass="35862">MALLEVKDLSVTYRTPFGTVKALDDVSFTLNEGEAIAVVGESGSGKSTLALAISRLLPPNARFRGSIIFEGVDLARLSPSELRVIRGTGIFMVFQEPANSLNPVYRIKDQLMEAVRIRRLRSNEPFDEGEALKEIISTLRDVRMPDPEIIIERYPHQLSGGQIQRIMIAMGLLMRPKLYIADEPTSALDVTVQAQILKLLKDLKNEYNLSIIFITHDLAVASIIGDKVMVMYAGQIVEEGLMSDVITKPYHPYTQGLLSSLPRISKYEGKLPIISGAVPSLINPPSGCRFHPRCPYATDTCIKVMPQLKNVENRRVRCHLYA</sequence>
<dbReference type="KEGG" id="cma:Cmaq_1327"/>
<keyword evidence="2" id="KW-0813">Transport</keyword>
<keyword evidence="5" id="KW-0547">Nucleotide-binding</keyword>
<keyword evidence="8" id="KW-0472">Membrane</keyword>
<dbReference type="AlphaFoldDB" id="A8M8T4"/>
<evidence type="ECO:0000256" key="4">
    <source>
        <dbReference type="ARBA" id="ARBA00022519"/>
    </source>
</evidence>
<dbReference type="RefSeq" id="WP_012186372.1">
    <property type="nucleotide sequence ID" value="NC_009954.1"/>
</dbReference>
<protein>
    <submittedName>
        <fullName evidence="10">Oligopeptide/dipeptide ABC transporter, ATPase subunit</fullName>
    </submittedName>
</protein>
<dbReference type="FunFam" id="3.40.50.300:FF:000016">
    <property type="entry name" value="Oligopeptide ABC transporter ATP-binding component"/>
    <property type="match status" value="1"/>
</dbReference>
<evidence type="ECO:0000256" key="7">
    <source>
        <dbReference type="ARBA" id="ARBA00022967"/>
    </source>
</evidence>